<evidence type="ECO:0000313" key="2">
    <source>
        <dbReference type="Proteomes" id="UP000662747"/>
    </source>
</evidence>
<dbReference type="RefSeq" id="WP_206721390.1">
    <property type="nucleotide sequence ID" value="NZ_CP071090.1"/>
</dbReference>
<sequence length="488" mass="53642">MANVTLNELLGLAVESFDHHEEAKALEHLLEAWRLTRSECLAVLIERLSKRLTLGMPPLVVDTHIQMSKRSGPLDLPRFMAHVVALADRAQWGQVFYLLENGVRRLPEDPRLTAPLLDLVQRPDAVEQRTFRALCDVFSAMRDPRALTSLRALGKTLHPGSPHAEWLDMTLRSFTPEVPLGAEEAASCAALENILTAREEAETRRSPTHEALLARVYADPGDTSARMVLADHLLEQGNPLGEFIMLQCSPRSDRQRIARLLEEHGGRWASALGPHVDIFATRFERGFPSAVRLRADWRAPLPPPGPEWATVREVDVAGAMFQDLAAWLSLPELRTATVLKRVEPRLVSGFGAQGLGVRQLGLSGPALQKAPSLLRELEQLPSLSRLLIHDADAEDMQACAASPMAARLERFEARGGGAWTLVAAPAKGAPLRAVLLLATEAEPFARVLRGAMGFGRGALHVRVRDRVPPEGLRLLEAAASSYARVEWS</sequence>
<keyword evidence="2" id="KW-1185">Reference proteome</keyword>
<accession>A0ABX7NUK9</accession>
<organism evidence="1 2">
    <name type="scientific">Pyxidicoccus parkwayensis</name>
    <dbReference type="NCBI Taxonomy" id="2813578"/>
    <lineage>
        <taxon>Bacteria</taxon>
        <taxon>Pseudomonadati</taxon>
        <taxon>Myxococcota</taxon>
        <taxon>Myxococcia</taxon>
        <taxon>Myxococcales</taxon>
        <taxon>Cystobacterineae</taxon>
        <taxon>Myxococcaceae</taxon>
        <taxon>Pyxidicoccus</taxon>
    </lineage>
</organism>
<protein>
    <submittedName>
        <fullName evidence="1">TIGR02996 domain-containing protein</fullName>
    </submittedName>
</protein>
<dbReference type="Proteomes" id="UP000662747">
    <property type="component" value="Chromosome"/>
</dbReference>
<reference evidence="1 2" key="1">
    <citation type="submission" date="2021-02" db="EMBL/GenBank/DDBJ databases">
        <title>De Novo genome assembly of isolated myxobacteria.</title>
        <authorList>
            <person name="Stevens D.C."/>
        </authorList>
    </citation>
    <scope>NUCLEOTIDE SEQUENCE [LARGE SCALE GENOMIC DNA]</scope>
    <source>
        <strain evidence="2">SCPEA02</strain>
    </source>
</reference>
<name>A0ABX7NUK9_9BACT</name>
<evidence type="ECO:0000313" key="1">
    <source>
        <dbReference type="EMBL" id="QSQ19808.1"/>
    </source>
</evidence>
<dbReference type="EMBL" id="CP071090">
    <property type="protein sequence ID" value="QSQ19808.1"/>
    <property type="molecule type" value="Genomic_DNA"/>
</dbReference>
<gene>
    <name evidence="1" type="ORF">JY651_31555</name>
</gene>
<dbReference type="NCBIfam" id="TIGR02996">
    <property type="entry name" value="rpt_mate_G_obs"/>
    <property type="match status" value="1"/>
</dbReference>
<proteinExistence type="predicted"/>
<dbReference type="InterPro" id="IPR014338">
    <property type="entry name" value="CHP02996_rpt-companion-dom"/>
</dbReference>